<sequence length="175" mass="20343">MSSGELTIEQKAVQQQLHTLYHQHHNWLFSWLTGKLGCSTQAEDLSHDTFVRILRKQQVLNLCEPRAFLTTIAKRVLSNHWRRDQLEKVYLEVLSQMPEYFEPSEEERAILLETLTEIDRLLDGLPIPVKQAFLYSQLDGMRQQEIAEKLAISVTTVKRYLVKASAHCYFSIAVD</sequence>
<dbReference type="Pfam" id="PF08281">
    <property type="entry name" value="Sigma70_r4_2"/>
    <property type="match status" value="1"/>
</dbReference>
<dbReference type="NCBIfam" id="NF009180">
    <property type="entry name" value="PRK12528.1"/>
    <property type="match status" value="1"/>
</dbReference>
<evidence type="ECO:0000313" key="8">
    <source>
        <dbReference type="Proteomes" id="UP001501565"/>
    </source>
</evidence>
<feature type="domain" description="RNA polymerase sigma-70 region 2" evidence="5">
    <location>
        <begin position="20"/>
        <end position="85"/>
    </location>
</feature>
<evidence type="ECO:0000256" key="4">
    <source>
        <dbReference type="ARBA" id="ARBA00023163"/>
    </source>
</evidence>
<dbReference type="Pfam" id="PF04542">
    <property type="entry name" value="Sigma70_r2"/>
    <property type="match status" value="1"/>
</dbReference>
<dbReference type="PANTHER" id="PTHR43133">
    <property type="entry name" value="RNA POLYMERASE ECF-TYPE SIGMA FACTO"/>
    <property type="match status" value="1"/>
</dbReference>
<dbReference type="RefSeq" id="WP_344799996.1">
    <property type="nucleotide sequence ID" value="NZ_BAABBN010000012.1"/>
</dbReference>
<keyword evidence="4" id="KW-0804">Transcription</keyword>
<keyword evidence="8" id="KW-1185">Reference proteome</keyword>
<evidence type="ECO:0000256" key="2">
    <source>
        <dbReference type="ARBA" id="ARBA00023015"/>
    </source>
</evidence>
<comment type="similarity">
    <text evidence="1">Belongs to the sigma-70 factor family. ECF subfamily.</text>
</comment>
<keyword evidence="2" id="KW-0805">Transcription regulation</keyword>
<evidence type="ECO:0000259" key="5">
    <source>
        <dbReference type="Pfam" id="PF04542"/>
    </source>
</evidence>
<dbReference type="NCBIfam" id="TIGR02937">
    <property type="entry name" value="sigma70-ECF"/>
    <property type="match status" value="1"/>
</dbReference>
<dbReference type="NCBIfam" id="NF007232">
    <property type="entry name" value="PRK09651.1"/>
    <property type="match status" value="1"/>
</dbReference>
<dbReference type="InterPro" id="IPR013249">
    <property type="entry name" value="RNA_pol_sigma70_r4_t2"/>
</dbReference>
<evidence type="ECO:0000256" key="3">
    <source>
        <dbReference type="ARBA" id="ARBA00023082"/>
    </source>
</evidence>
<accession>A0ABP7N663</accession>
<dbReference type="PANTHER" id="PTHR43133:SF63">
    <property type="entry name" value="RNA POLYMERASE SIGMA FACTOR FECI-RELATED"/>
    <property type="match status" value="1"/>
</dbReference>
<dbReference type="InterPro" id="IPR036388">
    <property type="entry name" value="WH-like_DNA-bd_sf"/>
</dbReference>
<dbReference type="Proteomes" id="UP001501565">
    <property type="component" value="Unassembled WGS sequence"/>
</dbReference>
<dbReference type="EMBL" id="BAABBN010000012">
    <property type="protein sequence ID" value="GAA3936354.1"/>
    <property type="molecule type" value="Genomic_DNA"/>
</dbReference>
<evidence type="ECO:0000256" key="1">
    <source>
        <dbReference type="ARBA" id="ARBA00010641"/>
    </source>
</evidence>
<feature type="domain" description="RNA polymerase sigma factor 70 region 4 type 2" evidence="6">
    <location>
        <begin position="117"/>
        <end position="168"/>
    </location>
</feature>
<keyword evidence="3" id="KW-0731">Sigma factor</keyword>
<dbReference type="SUPFAM" id="SSF88946">
    <property type="entry name" value="Sigma2 domain of RNA polymerase sigma factors"/>
    <property type="match status" value="1"/>
</dbReference>
<dbReference type="Gene3D" id="1.10.1740.10">
    <property type="match status" value="1"/>
</dbReference>
<reference evidence="8" key="1">
    <citation type="journal article" date="2019" name="Int. J. Syst. Evol. Microbiol.">
        <title>The Global Catalogue of Microorganisms (GCM) 10K type strain sequencing project: providing services to taxonomists for standard genome sequencing and annotation.</title>
        <authorList>
            <consortium name="The Broad Institute Genomics Platform"/>
            <consortium name="The Broad Institute Genome Sequencing Center for Infectious Disease"/>
            <person name="Wu L."/>
            <person name="Ma J."/>
        </authorList>
    </citation>
    <scope>NUCLEOTIDE SEQUENCE [LARGE SCALE GENOMIC DNA]</scope>
    <source>
        <strain evidence="8">JCM 17551</strain>
    </source>
</reference>
<gene>
    <name evidence="7" type="ORF">GCM10022277_35960</name>
</gene>
<protein>
    <submittedName>
        <fullName evidence="7">Sigma-70 family RNA polymerase sigma factor</fullName>
    </submittedName>
</protein>
<dbReference type="InterPro" id="IPR014284">
    <property type="entry name" value="RNA_pol_sigma-70_dom"/>
</dbReference>
<name>A0ABP7N663_9GAMM</name>
<dbReference type="InterPro" id="IPR013325">
    <property type="entry name" value="RNA_pol_sigma_r2"/>
</dbReference>
<evidence type="ECO:0000313" key="7">
    <source>
        <dbReference type="EMBL" id="GAA3936354.1"/>
    </source>
</evidence>
<proteinExistence type="inferred from homology"/>
<organism evidence="7 8">
    <name type="scientific">Litoribacillus peritrichatus</name>
    <dbReference type="NCBI Taxonomy" id="718191"/>
    <lineage>
        <taxon>Bacteria</taxon>
        <taxon>Pseudomonadati</taxon>
        <taxon>Pseudomonadota</taxon>
        <taxon>Gammaproteobacteria</taxon>
        <taxon>Oceanospirillales</taxon>
        <taxon>Oceanospirillaceae</taxon>
        <taxon>Litoribacillus</taxon>
    </lineage>
</organism>
<dbReference type="InterPro" id="IPR039425">
    <property type="entry name" value="RNA_pol_sigma-70-like"/>
</dbReference>
<dbReference type="Gene3D" id="1.10.10.10">
    <property type="entry name" value="Winged helix-like DNA-binding domain superfamily/Winged helix DNA-binding domain"/>
    <property type="match status" value="1"/>
</dbReference>
<evidence type="ECO:0000259" key="6">
    <source>
        <dbReference type="Pfam" id="PF08281"/>
    </source>
</evidence>
<dbReference type="InterPro" id="IPR013324">
    <property type="entry name" value="RNA_pol_sigma_r3/r4-like"/>
</dbReference>
<comment type="caution">
    <text evidence="7">The sequence shown here is derived from an EMBL/GenBank/DDBJ whole genome shotgun (WGS) entry which is preliminary data.</text>
</comment>
<dbReference type="InterPro" id="IPR007627">
    <property type="entry name" value="RNA_pol_sigma70_r2"/>
</dbReference>
<dbReference type="SUPFAM" id="SSF88659">
    <property type="entry name" value="Sigma3 and sigma4 domains of RNA polymerase sigma factors"/>
    <property type="match status" value="1"/>
</dbReference>